<protein>
    <submittedName>
        <fullName evidence="1">Uncharacterized protein</fullName>
    </submittedName>
</protein>
<reference evidence="1 2" key="1">
    <citation type="journal article" date="2009" name="Nature">
        <title>Evolution of pathogenicity and sexual reproduction in eight Candida genomes.</title>
        <authorList>
            <person name="Butler G."/>
            <person name="Rasmussen M.D."/>
            <person name="Lin M.F."/>
            <person name="Santos M.A."/>
            <person name="Sakthikumar S."/>
            <person name="Munro C.A."/>
            <person name="Rheinbay E."/>
            <person name="Grabherr M."/>
            <person name="Forche A."/>
            <person name="Reedy J.L."/>
            <person name="Agrafioti I."/>
            <person name="Arnaud M.B."/>
            <person name="Bates S."/>
            <person name="Brown A.J."/>
            <person name="Brunke S."/>
            <person name="Costanzo M.C."/>
            <person name="Fitzpatrick D.A."/>
            <person name="de Groot P.W."/>
            <person name="Harris D."/>
            <person name="Hoyer L.L."/>
            <person name="Hube B."/>
            <person name="Klis F.M."/>
            <person name="Kodira C."/>
            <person name="Lennard N."/>
            <person name="Logue M.E."/>
            <person name="Martin R."/>
            <person name="Neiman A.M."/>
            <person name="Nikolaou E."/>
            <person name="Quail M.A."/>
            <person name="Quinn J."/>
            <person name="Santos M.C."/>
            <person name="Schmitzberger F.F."/>
            <person name="Sherlock G."/>
            <person name="Shah P."/>
            <person name="Silverstein K.A."/>
            <person name="Skrzypek M.S."/>
            <person name="Soll D."/>
            <person name="Staggs R."/>
            <person name="Stansfield I."/>
            <person name="Stumpf M.P."/>
            <person name="Sudbery P.E."/>
            <person name="Srikantha T."/>
            <person name="Zeng Q."/>
            <person name="Berman J."/>
            <person name="Berriman M."/>
            <person name="Heitman J."/>
            <person name="Gow N.A."/>
            <person name="Lorenz M.C."/>
            <person name="Birren B.W."/>
            <person name="Kellis M."/>
            <person name="Cuomo C.A."/>
        </authorList>
    </citation>
    <scope>NUCLEOTIDE SEQUENCE [LARGE SCALE GENOMIC DNA]</scope>
    <source>
        <strain evidence="2">ATCC MYA-3404 / T1</strain>
    </source>
</reference>
<dbReference type="RefSeq" id="XP_002549243.1">
    <property type="nucleotide sequence ID" value="XM_002549197.1"/>
</dbReference>
<organism evidence="1 2">
    <name type="scientific">Candida tropicalis (strain ATCC MYA-3404 / T1)</name>
    <name type="common">Yeast</name>
    <dbReference type="NCBI Taxonomy" id="294747"/>
    <lineage>
        <taxon>Eukaryota</taxon>
        <taxon>Fungi</taxon>
        <taxon>Dikarya</taxon>
        <taxon>Ascomycota</taxon>
        <taxon>Saccharomycotina</taxon>
        <taxon>Pichiomycetes</taxon>
        <taxon>Debaryomycetaceae</taxon>
        <taxon>Candida/Lodderomyces clade</taxon>
        <taxon>Candida</taxon>
    </lineage>
</organism>
<sequence length="169" mass="19683">MFTRNLSTISRSSRLLFSRFNSTTAKQYVRTKPKFFDLLNTPTTKSLIWTLITTSIIVDMINSRKNLETLSKSYNLKFEILEDLIAKLERNEKVDIAQELKLANSFTENKYNSRTDVEVDEQLDQFLKQVADEVEKEDQQVQQEQAPVIKEPVVIATQLNDPKPKKSFY</sequence>
<dbReference type="AlphaFoldDB" id="C5MBU8"/>
<accession>C5MBU8</accession>
<dbReference type="VEuPathDB" id="FungiDB:CTRG_03540"/>
<dbReference type="GeneID" id="8297394"/>
<evidence type="ECO:0000313" key="1">
    <source>
        <dbReference type="EMBL" id="EER33115.1"/>
    </source>
</evidence>
<dbReference type="eggNOG" id="ENOG502RQ30">
    <property type="taxonomic scope" value="Eukaryota"/>
</dbReference>
<proteinExistence type="predicted"/>
<dbReference type="EMBL" id="GG692398">
    <property type="protein sequence ID" value="EER33115.1"/>
    <property type="molecule type" value="Genomic_DNA"/>
</dbReference>
<gene>
    <name evidence="1" type="ORF">CTRG_03540</name>
</gene>
<dbReference type="Proteomes" id="UP000002037">
    <property type="component" value="Unassembled WGS sequence"/>
</dbReference>
<evidence type="ECO:0000313" key="2">
    <source>
        <dbReference type="Proteomes" id="UP000002037"/>
    </source>
</evidence>
<dbReference type="OrthoDB" id="2253354at2759"/>
<dbReference type="HOGENOM" id="CLU_119651_0_0_1"/>
<dbReference type="Pfam" id="PF17254">
    <property type="entry name" value="DUF5321"/>
    <property type="match status" value="1"/>
</dbReference>
<keyword evidence="2" id="KW-1185">Reference proteome</keyword>
<dbReference type="InterPro" id="IPR035213">
    <property type="entry name" value="DUF5321"/>
</dbReference>
<dbReference type="KEGG" id="ctp:CTRG_03540"/>
<name>C5MBU8_CANTT</name>